<evidence type="ECO:0000313" key="9">
    <source>
        <dbReference type="Proteomes" id="UP000030140"/>
    </source>
</evidence>
<comment type="subunit">
    <text evidence="7">Monomer.</text>
</comment>
<dbReference type="GO" id="GO:0004765">
    <property type="term" value="F:shikimate kinase activity"/>
    <property type="evidence" value="ECO:0007669"/>
    <property type="project" value="UniProtKB-UniRule"/>
</dbReference>
<keyword evidence="4 7" id="KW-0418">Kinase</keyword>
<keyword evidence="6 7" id="KW-0057">Aromatic amino acid biosynthesis</keyword>
<dbReference type="EMBL" id="JSAQ01000001">
    <property type="protein sequence ID" value="KGO07608.1"/>
    <property type="molecule type" value="Genomic_DNA"/>
</dbReference>
<dbReference type="Gene3D" id="3.40.50.300">
    <property type="entry name" value="P-loop containing nucleotide triphosphate hydrolases"/>
    <property type="match status" value="1"/>
</dbReference>
<dbReference type="OrthoDB" id="9800332at2"/>
<proteinExistence type="inferred from homology"/>
<sequence length="173" mass="19973">MKIYLVGYMGSGKSTIGPLLAEVLSYKFIDFDTYITQKEGMSISEIFKNKGEIYFRKAESSYLQQLLEEESEQVVVALGGGTPCYGTNLQLLKDSDAQTVYLNWHFKTLAQRLWSAKEERPLIASMQSYEDLEDYVRKHLFERGFYYNQSDLVLKIEDQSPKDVLDSIQESLF</sequence>
<dbReference type="HAMAP" id="MF_00109">
    <property type="entry name" value="Shikimate_kinase"/>
    <property type="match status" value="1"/>
</dbReference>
<name>A0A0A2GYH5_9FLAO</name>
<evidence type="ECO:0000256" key="4">
    <source>
        <dbReference type="ARBA" id="ARBA00022777"/>
    </source>
</evidence>
<organism evidence="8 9">
    <name type="scientific">Dokdonia donghaensis DSW-1</name>
    <dbReference type="NCBI Taxonomy" id="1300343"/>
    <lineage>
        <taxon>Bacteria</taxon>
        <taxon>Pseudomonadati</taxon>
        <taxon>Bacteroidota</taxon>
        <taxon>Flavobacteriia</taxon>
        <taxon>Flavobacteriales</taxon>
        <taxon>Flavobacteriaceae</taxon>
        <taxon>Dokdonia</taxon>
    </lineage>
</organism>
<dbReference type="AlphaFoldDB" id="A0A0A2GYH5"/>
<accession>A0A0A2GYH5</accession>
<keyword evidence="3 7" id="KW-0547">Nucleotide-binding</keyword>
<comment type="similarity">
    <text evidence="7">Belongs to the shikimate kinase family.</text>
</comment>
<evidence type="ECO:0000256" key="2">
    <source>
        <dbReference type="ARBA" id="ARBA00022679"/>
    </source>
</evidence>
<dbReference type="RefSeq" id="WP_035327831.1">
    <property type="nucleotide sequence ID" value="NZ_CP015125.1"/>
</dbReference>
<feature type="binding site" evidence="7">
    <location>
        <position position="80"/>
    </location>
    <ligand>
        <name>substrate</name>
    </ligand>
</feature>
<feature type="binding site" evidence="7">
    <location>
        <begin position="10"/>
        <end position="15"/>
    </location>
    <ligand>
        <name>ATP</name>
        <dbReference type="ChEBI" id="CHEBI:30616"/>
    </ligand>
</feature>
<dbReference type="PRINTS" id="PR01100">
    <property type="entry name" value="SHIKIMTKNASE"/>
</dbReference>
<evidence type="ECO:0000313" key="8">
    <source>
        <dbReference type="EMBL" id="KGO07608.1"/>
    </source>
</evidence>
<comment type="subcellular location">
    <subcellularLocation>
        <location evidence="7">Cytoplasm</location>
    </subcellularLocation>
</comment>
<feature type="binding site" evidence="7">
    <location>
        <position position="159"/>
    </location>
    <ligand>
        <name>ATP</name>
        <dbReference type="ChEBI" id="CHEBI:30616"/>
    </ligand>
</feature>
<comment type="function">
    <text evidence="7">Catalyzes the specific phosphorylation of the 3-hydroxyl group of shikimic acid using ATP as a cosubstrate.</text>
</comment>
<evidence type="ECO:0000256" key="3">
    <source>
        <dbReference type="ARBA" id="ARBA00022741"/>
    </source>
</evidence>
<dbReference type="SUPFAM" id="SSF52540">
    <property type="entry name" value="P-loop containing nucleoside triphosphate hydrolases"/>
    <property type="match status" value="1"/>
</dbReference>
<dbReference type="InterPro" id="IPR000623">
    <property type="entry name" value="Shikimate_kinase/TSH1"/>
</dbReference>
<dbReference type="Proteomes" id="UP000030140">
    <property type="component" value="Unassembled WGS sequence"/>
</dbReference>
<dbReference type="UniPathway" id="UPA00053">
    <property type="reaction ID" value="UER00088"/>
</dbReference>
<evidence type="ECO:0000256" key="7">
    <source>
        <dbReference type="HAMAP-Rule" id="MF_00109"/>
    </source>
</evidence>
<keyword evidence="2 7" id="KW-0808">Transferase</keyword>
<comment type="cofactor">
    <cofactor evidence="7">
        <name>Mg(2+)</name>
        <dbReference type="ChEBI" id="CHEBI:18420"/>
    </cofactor>
    <text evidence="7">Binds 1 Mg(2+) ion per subunit.</text>
</comment>
<protein>
    <recommendedName>
        <fullName evidence="7">Shikimate kinase</fullName>
        <shortName evidence="7">SK</shortName>
        <ecNumber evidence="7">2.7.1.71</ecNumber>
    </recommendedName>
</protein>
<dbReference type="InterPro" id="IPR031322">
    <property type="entry name" value="Shikimate/glucono_kinase"/>
</dbReference>
<dbReference type="GO" id="GO:0005829">
    <property type="term" value="C:cytosol"/>
    <property type="evidence" value="ECO:0007669"/>
    <property type="project" value="TreeGrafter"/>
</dbReference>
<feature type="binding site" evidence="7">
    <location>
        <position position="120"/>
    </location>
    <ligand>
        <name>ATP</name>
        <dbReference type="ChEBI" id="CHEBI:30616"/>
    </ligand>
</feature>
<dbReference type="CDD" id="cd00464">
    <property type="entry name" value="SK"/>
    <property type="match status" value="1"/>
</dbReference>
<keyword evidence="7" id="KW-0963">Cytoplasm</keyword>
<comment type="catalytic activity">
    <reaction evidence="7">
        <text>shikimate + ATP = 3-phosphoshikimate + ADP + H(+)</text>
        <dbReference type="Rhea" id="RHEA:13121"/>
        <dbReference type="ChEBI" id="CHEBI:15378"/>
        <dbReference type="ChEBI" id="CHEBI:30616"/>
        <dbReference type="ChEBI" id="CHEBI:36208"/>
        <dbReference type="ChEBI" id="CHEBI:145989"/>
        <dbReference type="ChEBI" id="CHEBI:456216"/>
        <dbReference type="EC" id="2.7.1.71"/>
    </reaction>
</comment>
<feature type="binding site" evidence="7">
    <location>
        <position position="14"/>
    </location>
    <ligand>
        <name>Mg(2+)</name>
        <dbReference type="ChEBI" id="CHEBI:18420"/>
    </ligand>
</feature>
<dbReference type="EC" id="2.7.1.71" evidence="7"/>
<comment type="pathway">
    <text evidence="7">Metabolic intermediate biosynthesis; chorismate biosynthesis; chorismate from D-erythrose 4-phosphate and phosphoenolpyruvate: step 5/7.</text>
</comment>
<evidence type="ECO:0000256" key="1">
    <source>
        <dbReference type="ARBA" id="ARBA00022605"/>
    </source>
</evidence>
<reference evidence="8 9" key="1">
    <citation type="submission" date="2014-10" db="EMBL/GenBank/DDBJ databases">
        <title>Draft genome sequence of the proteorhodopsin-containing marine bacterium Dokdonia donghaensis.</title>
        <authorList>
            <person name="Gomez-Consarnau L."/>
            <person name="Gonzalez J.M."/>
            <person name="Riedel T."/>
            <person name="Jaenicke S."/>
            <person name="Wagner-Doebler I."/>
            <person name="Fuhrman J.A."/>
        </authorList>
    </citation>
    <scope>NUCLEOTIDE SEQUENCE [LARGE SCALE GENOMIC DNA]</scope>
    <source>
        <strain evidence="8 9">DSW-1</strain>
    </source>
</reference>
<dbReference type="Pfam" id="PF01202">
    <property type="entry name" value="SKI"/>
    <property type="match status" value="1"/>
</dbReference>
<dbReference type="GO" id="GO:0009423">
    <property type="term" value="P:chorismate biosynthetic process"/>
    <property type="evidence" value="ECO:0007669"/>
    <property type="project" value="UniProtKB-UniRule"/>
</dbReference>
<dbReference type="PANTHER" id="PTHR21087:SF16">
    <property type="entry name" value="SHIKIMATE KINASE 1, CHLOROPLASTIC"/>
    <property type="match status" value="1"/>
</dbReference>
<keyword evidence="5 7" id="KW-0067">ATP-binding</keyword>
<dbReference type="GO" id="GO:0009073">
    <property type="term" value="P:aromatic amino acid family biosynthetic process"/>
    <property type="evidence" value="ECO:0007669"/>
    <property type="project" value="UniProtKB-KW"/>
</dbReference>
<evidence type="ECO:0000256" key="6">
    <source>
        <dbReference type="ARBA" id="ARBA00023141"/>
    </source>
</evidence>
<feature type="binding site" evidence="7">
    <location>
        <position position="32"/>
    </location>
    <ligand>
        <name>substrate</name>
    </ligand>
</feature>
<keyword evidence="7" id="KW-0479">Metal-binding</keyword>
<feature type="binding site" evidence="7">
    <location>
        <position position="56"/>
    </location>
    <ligand>
        <name>substrate</name>
    </ligand>
</feature>
<dbReference type="KEGG" id="ddo:I597_1415"/>
<dbReference type="InterPro" id="IPR027417">
    <property type="entry name" value="P-loop_NTPase"/>
</dbReference>
<keyword evidence="9" id="KW-1185">Reference proteome</keyword>
<dbReference type="GO" id="GO:0000287">
    <property type="term" value="F:magnesium ion binding"/>
    <property type="evidence" value="ECO:0007669"/>
    <property type="project" value="UniProtKB-UniRule"/>
</dbReference>
<keyword evidence="7" id="KW-0460">Magnesium</keyword>
<dbReference type="GO" id="GO:0005524">
    <property type="term" value="F:ATP binding"/>
    <property type="evidence" value="ECO:0007669"/>
    <property type="project" value="UniProtKB-UniRule"/>
</dbReference>
<keyword evidence="1 7" id="KW-0028">Amino-acid biosynthesis</keyword>
<feature type="binding site" evidence="7">
    <location>
        <position position="143"/>
    </location>
    <ligand>
        <name>substrate</name>
    </ligand>
</feature>
<dbReference type="GO" id="GO:0008652">
    <property type="term" value="P:amino acid biosynthetic process"/>
    <property type="evidence" value="ECO:0007669"/>
    <property type="project" value="UniProtKB-KW"/>
</dbReference>
<comment type="caution">
    <text evidence="8">The sequence shown here is derived from an EMBL/GenBank/DDBJ whole genome shotgun (WGS) entry which is preliminary data.</text>
</comment>
<evidence type="ECO:0000256" key="5">
    <source>
        <dbReference type="ARBA" id="ARBA00022840"/>
    </source>
</evidence>
<dbReference type="PATRIC" id="fig|1300343.5.peg.1422"/>
<dbReference type="PANTHER" id="PTHR21087">
    <property type="entry name" value="SHIKIMATE KINASE"/>
    <property type="match status" value="1"/>
</dbReference>
<gene>
    <name evidence="7" type="primary">aroK</name>
    <name evidence="8" type="ORF">NV36_12680</name>
</gene>